<dbReference type="RefSeq" id="WP_129926735.1">
    <property type="nucleotide sequence ID" value="NZ_SEOO01000018.1"/>
</dbReference>
<comment type="caution">
    <text evidence="1">The sequence shown here is derived from an EMBL/GenBank/DDBJ whole genome shotgun (WGS) entry which is preliminary data.</text>
</comment>
<gene>
    <name evidence="1" type="ORF">EWH12_11985</name>
</gene>
<name>A0A8G1ZH82_9SPHN</name>
<reference evidence="1 2" key="1">
    <citation type="submission" date="2019-02" db="EMBL/GenBank/DDBJ databases">
        <authorList>
            <person name="Feng G."/>
        </authorList>
    </citation>
    <scope>NUCLEOTIDE SEQUENCE [LARGE SCALE GENOMIC DNA]</scope>
    <source>
        <strain evidence="1 2">CCTCC AB 2011146</strain>
    </source>
</reference>
<evidence type="ECO:0000313" key="2">
    <source>
        <dbReference type="Proteomes" id="UP000291572"/>
    </source>
</evidence>
<dbReference type="OrthoDB" id="9784724at2"/>
<proteinExistence type="predicted"/>
<protein>
    <submittedName>
        <fullName evidence="1">Uncharacterized protein</fullName>
    </submittedName>
</protein>
<dbReference type="Proteomes" id="UP000291572">
    <property type="component" value="Unassembled WGS sequence"/>
</dbReference>
<accession>A0A8G1ZH82</accession>
<dbReference type="AlphaFoldDB" id="A0A8G1ZH82"/>
<sequence length="95" mass="10700">MARIDAEIEHSRWMAGLPHDQTLFEPSLNDAVARRPTIREAAPIEQEVTTPPVQPSSLTFGDAYERYLADPTQARSARTRESYETSRKLAMSVIV</sequence>
<organism evidence="1 2">
    <name type="scientific">Sphingobium cupriresistens</name>
    <dbReference type="NCBI Taxonomy" id="1132417"/>
    <lineage>
        <taxon>Bacteria</taxon>
        <taxon>Pseudomonadati</taxon>
        <taxon>Pseudomonadota</taxon>
        <taxon>Alphaproteobacteria</taxon>
        <taxon>Sphingomonadales</taxon>
        <taxon>Sphingomonadaceae</taxon>
        <taxon>Sphingobium</taxon>
    </lineage>
</organism>
<dbReference type="EMBL" id="SEOO01000018">
    <property type="protein sequence ID" value="RYM10303.1"/>
    <property type="molecule type" value="Genomic_DNA"/>
</dbReference>
<evidence type="ECO:0000313" key="1">
    <source>
        <dbReference type="EMBL" id="RYM10303.1"/>
    </source>
</evidence>